<organism evidence="2 3">
    <name type="scientific">Arcobacter nitrofigilis (strain ATCC 33309 / DSM 7299 / CCUG 15893 / LMG 7604 / NCTC 12251 / CI)</name>
    <name type="common">Campylobacter nitrofigilis</name>
    <dbReference type="NCBI Taxonomy" id="572480"/>
    <lineage>
        <taxon>Bacteria</taxon>
        <taxon>Pseudomonadati</taxon>
        <taxon>Campylobacterota</taxon>
        <taxon>Epsilonproteobacteria</taxon>
        <taxon>Campylobacterales</taxon>
        <taxon>Arcobacteraceae</taxon>
        <taxon>Arcobacter</taxon>
    </lineage>
</organism>
<dbReference type="AlphaFoldDB" id="D5V5I4"/>
<sequence length="141" mass="16161">MEIQREDLNYILQEAQLEKLEKLYKKIDNEFGVTILSNPSSQTLLVPVKDPISGGEFYAGEVLVTSTIVEVNKNKGWSMVQDENDQLSLYIATLDAVFENKEFKDDIIKLCKKTKKQIQEKKNILNKKVNSTRVSFDLMEG</sequence>
<dbReference type="Pfam" id="PF06754">
    <property type="entry name" value="PhnG"/>
    <property type="match status" value="1"/>
</dbReference>
<dbReference type="OrthoDB" id="3182891at2"/>
<feature type="coiled-coil region" evidence="1">
    <location>
        <begin position="3"/>
        <end position="30"/>
    </location>
</feature>
<dbReference type="InterPro" id="IPR009609">
    <property type="entry name" value="Phosphonate_metab_PhnG"/>
</dbReference>
<keyword evidence="3" id="KW-1185">Reference proteome</keyword>
<evidence type="ECO:0008006" key="4">
    <source>
        <dbReference type="Google" id="ProtNLM"/>
    </source>
</evidence>
<dbReference type="EMBL" id="CP001999">
    <property type="protein sequence ID" value="ADG92020.1"/>
    <property type="molecule type" value="Genomic_DNA"/>
</dbReference>
<dbReference type="HOGENOM" id="CLU_109242_1_0_7"/>
<dbReference type="GO" id="GO:0019634">
    <property type="term" value="P:organic phosphonate metabolic process"/>
    <property type="evidence" value="ECO:0007669"/>
    <property type="project" value="InterPro"/>
</dbReference>
<accession>D5V5I4</accession>
<protein>
    <recommendedName>
        <fullName evidence="4">Phosphonate C-P lyase system protein PhnG</fullName>
    </recommendedName>
</protein>
<evidence type="ECO:0000313" key="3">
    <source>
        <dbReference type="Proteomes" id="UP000000939"/>
    </source>
</evidence>
<keyword evidence="1" id="KW-0175">Coiled coil</keyword>
<dbReference type="KEGG" id="ant:Arnit_0354"/>
<dbReference type="eggNOG" id="COG3624">
    <property type="taxonomic scope" value="Bacteria"/>
</dbReference>
<reference evidence="2 3" key="1">
    <citation type="journal article" date="2010" name="Stand. Genomic Sci.">
        <title>Complete genome sequence of Arcobacter nitrofigilis type strain (CI).</title>
        <authorList>
            <person name="Pati A."/>
            <person name="Gronow S."/>
            <person name="Lapidus A."/>
            <person name="Copeland A."/>
            <person name="Glavina Del Rio T."/>
            <person name="Nolan M."/>
            <person name="Lucas S."/>
            <person name="Tice H."/>
            <person name="Cheng J.F."/>
            <person name="Han C."/>
            <person name="Chertkov O."/>
            <person name="Bruce D."/>
            <person name="Tapia R."/>
            <person name="Goodwin L."/>
            <person name="Pitluck S."/>
            <person name="Liolios K."/>
            <person name="Ivanova N."/>
            <person name="Mavromatis K."/>
            <person name="Chen A."/>
            <person name="Palaniappan K."/>
            <person name="Land M."/>
            <person name="Hauser L."/>
            <person name="Chang Y.J."/>
            <person name="Jeffries C.D."/>
            <person name="Detter J.C."/>
            <person name="Rohde M."/>
            <person name="Goker M."/>
            <person name="Bristow J."/>
            <person name="Eisen J.A."/>
            <person name="Markowitz V."/>
            <person name="Hugenholtz P."/>
            <person name="Klenk H.P."/>
            <person name="Kyrpides N.C."/>
        </authorList>
    </citation>
    <scope>NUCLEOTIDE SEQUENCE [LARGE SCALE GENOMIC DNA]</scope>
    <source>
        <strain evidence="3">ATCC 33309 / DSM 7299 / CCUG 15893 / LMG 7604 / NCTC 12251 / CI</strain>
    </source>
</reference>
<evidence type="ECO:0000313" key="2">
    <source>
        <dbReference type="EMBL" id="ADG92020.1"/>
    </source>
</evidence>
<dbReference type="STRING" id="572480.Arnit_0354"/>
<evidence type="ECO:0000256" key="1">
    <source>
        <dbReference type="SAM" id="Coils"/>
    </source>
</evidence>
<proteinExistence type="predicted"/>
<dbReference type="GO" id="GO:0015716">
    <property type="term" value="P:organic phosphonate transport"/>
    <property type="evidence" value="ECO:0007669"/>
    <property type="project" value="InterPro"/>
</dbReference>
<dbReference type="RefSeq" id="WP_013134165.1">
    <property type="nucleotide sequence ID" value="NC_014166.1"/>
</dbReference>
<gene>
    <name evidence="2" type="ordered locus">Arnit_0354</name>
</gene>
<dbReference type="NCBIfam" id="TIGR03293">
    <property type="entry name" value="PhnG_redo"/>
    <property type="match status" value="1"/>
</dbReference>
<name>D5V5I4_ARCNC</name>
<dbReference type="Proteomes" id="UP000000939">
    <property type="component" value="Chromosome"/>
</dbReference>